<organism evidence="1">
    <name type="scientific">Alexandrium andersonii</name>
    <dbReference type="NCBI Taxonomy" id="327968"/>
    <lineage>
        <taxon>Eukaryota</taxon>
        <taxon>Sar</taxon>
        <taxon>Alveolata</taxon>
        <taxon>Dinophyceae</taxon>
        <taxon>Gonyaulacales</taxon>
        <taxon>Pyrocystaceae</taxon>
        <taxon>Alexandrium</taxon>
    </lineage>
</organism>
<name>A0A7S2FF40_9DINO</name>
<protein>
    <recommendedName>
        <fullName evidence="2">PsbP C-terminal domain-containing protein</fullName>
    </recommendedName>
</protein>
<dbReference type="AlphaFoldDB" id="A0A7S2FF40"/>
<evidence type="ECO:0008006" key="2">
    <source>
        <dbReference type="Google" id="ProtNLM"/>
    </source>
</evidence>
<accession>A0A7S2FF40</accession>
<dbReference type="EMBL" id="HBGQ01019209">
    <property type="protein sequence ID" value="CAD9389029.1"/>
    <property type="molecule type" value="Transcribed_RNA"/>
</dbReference>
<reference evidence="1" key="1">
    <citation type="submission" date="2021-01" db="EMBL/GenBank/DDBJ databases">
        <authorList>
            <person name="Corre E."/>
            <person name="Pelletier E."/>
            <person name="Niang G."/>
            <person name="Scheremetjew M."/>
            <person name="Finn R."/>
            <person name="Kale V."/>
            <person name="Holt S."/>
            <person name="Cochrane G."/>
            <person name="Meng A."/>
            <person name="Brown T."/>
            <person name="Cohen L."/>
        </authorList>
    </citation>
    <scope>NUCLEOTIDE SEQUENCE</scope>
    <source>
        <strain evidence="1">CCMP2222</strain>
    </source>
</reference>
<sequence length="120" mass="12957">MTAGAKVVSYKSLAEGWGANITEVGERLAAKRPSGIAELGEAKADFGQGLDIYQFEFQGEKLSELWLIALVQKGSENVLCNIACRTPRLLWDTKKDQFNSIMESFKPLQPVAAPAPAAAS</sequence>
<gene>
    <name evidence="1" type="ORF">AAND1436_LOCUS9586</name>
</gene>
<evidence type="ECO:0000313" key="1">
    <source>
        <dbReference type="EMBL" id="CAD9389029.1"/>
    </source>
</evidence>
<proteinExistence type="predicted"/>